<sequence>MIVLSKFCCPSRLRDFLGSLLPLPFGRVGRCASAAPFALAAGVSGWGVASCRKGRACRCAGSGCSGSVFLDGLVAPSVVVSLLRRVLSGGGVLGSPLRLRWLGRSWSMLDFLRGILLRNPFVMRFRVTALPSLI</sequence>
<proteinExistence type="predicted"/>
<evidence type="ECO:0008006" key="3">
    <source>
        <dbReference type="Google" id="ProtNLM"/>
    </source>
</evidence>
<protein>
    <recommendedName>
        <fullName evidence="3">Secreted protein</fullName>
    </recommendedName>
</protein>
<gene>
    <name evidence="1" type="ORF">M5K25_012864</name>
</gene>
<name>A0ABD0UYR4_DENTH</name>
<organism evidence="1 2">
    <name type="scientific">Dendrobium thyrsiflorum</name>
    <name type="common">Pinecone-like raceme dendrobium</name>
    <name type="synonym">Orchid</name>
    <dbReference type="NCBI Taxonomy" id="117978"/>
    <lineage>
        <taxon>Eukaryota</taxon>
        <taxon>Viridiplantae</taxon>
        <taxon>Streptophyta</taxon>
        <taxon>Embryophyta</taxon>
        <taxon>Tracheophyta</taxon>
        <taxon>Spermatophyta</taxon>
        <taxon>Magnoliopsida</taxon>
        <taxon>Liliopsida</taxon>
        <taxon>Asparagales</taxon>
        <taxon>Orchidaceae</taxon>
        <taxon>Epidendroideae</taxon>
        <taxon>Malaxideae</taxon>
        <taxon>Dendrobiinae</taxon>
        <taxon>Dendrobium</taxon>
    </lineage>
</organism>
<evidence type="ECO:0000313" key="1">
    <source>
        <dbReference type="EMBL" id="KAL0917776.1"/>
    </source>
</evidence>
<evidence type="ECO:0000313" key="2">
    <source>
        <dbReference type="Proteomes" id="UP001552299"/>
    </source>
</evidence>
<dbReference type="AlphaFoldDB" id="A0ABD0UYR4"/>
<comment type="caution">
    <text evidence="1">The sequence shown here is derived from an EMBL/GenBank/DDBJ whole genome shotgun (WGS) entry which is preliminary data.</text>
</comment>
<reference evidence="1 2" key="1">
    <citation type="journal article" date="2024" name="Plant Biotechnol. J.">
        <title>Dendrobium thyrsiflorum genome and its molecular insights into genes involved in important horticultural traits.</title>
        <authorList>
            <person name="Chen B."/>
            <person name="Wang J.Y."/>
            <person name="Zheng P.J."/>
            <person name="Li K.L."/>
            <person name="Liang Y.M."/>
            <person name="Chen X.F."/>
            <person name="Zhang C."/>
            <person name="Zhao X."/>
            <person name="He X."/>
            <person name="Zhang G.Q."/>
            <person name="Liu Z.J."/>
            <person name="Xu Q."/>
        </authorList>
    </citation>
    <scope>NUCLEOTIDE SEQUENCE [LARGE SCALE GENOMIC DNA]</scope>
    <source>
        <strain evidence="1">GZMU011</strain>
    </source>
</reference>
<dbReference type="EMBL" id="JANQDX010000010">
    <property type="protein sequence ID" value="KAL0917776.1"/>
    <property type="molecule type" value="Genomic_DNA"/>
</dbReference>
<accession>A0ABD0UYR4</accession>
<keyword evidence="2" id="KW-1185">Reference proteome</keyword>
<dbReference type="Proteomes" id="UP001552299">
    <property type="component" value="Unassembled WGS sequence"/>
</dbReference>